<dbReference type="PROSITE" id="PS50972">
    <property type="entry name" value="PTERIN_BINDING"/>
    <property type="match status" value="1"/>
</dbReference>
<proteinExistence type="predicted"/>
<protein>
    <submittedName>
        <fullName evidence="2">Dihydropteroate synthase</fullName>
    </submittedName>
</protein>
<evidence type="ECO:0000313" key="2">
    <source>
        <dbReference type="EMBL" id="PGH55739.1"/>
    </source>
</evidence>
<reference evidence="3" key="1">
    <citation type="submission" date="2017-10" db="EMBL/GenBank/DDBJ databases">
        <authorList>
            <person name="Kravchenko I.K."/>
            <person name="Grouzdev D.S."/>
        </authorList>
    </citation>
    <scope>NUCLEOTIDE SEQUENCE [LARGE SCALE GENOMIC DNA]</scope>
    <source>
        <strain evidence="3">B2</strain>
    </source>
</reference>
<feature type="domain" description="Pterin-binding" evidence="1">
    <location>
        <begin position="94"/>
        <end position="326"/>
    </location>
</feature>
<dbReference type="InterPro" id="IPR011005">
    <property type="entry name" value="Dihydropteroate_synth-like_sf"/>
</dbReference>
<accession>A0A2B8BDE4</accession>
<gene>
    <name evidence="2" type="ORF">CRT60_20950</name>
</gene>
<dbReference type="Proteomes" id="UP000225379">
    <property type="component" value="Unassembled WGS sequence"/>
</dbReference>
<keyword evidence="3" id="KW-1185">Reference proteome</keyword>
<dbReference type="InterPro" id="IPR045406">
    <property type="entry name" value="DUF6513"/>
</dbReference>
<sequence length="474" mass="51396">MSDHFVFVTGKLAEPRLRAMLDGMAPAPFRFDVVQIGVSVAALMTEELIRRRLPPPPAGARVLLPGRTRCDLAALSAHFGVAFERGPEELRDIPAYLGGRAAQADLSAHAVTIFAEIVDAPRRSVDNLLETAARLRRDGADVIDLGCQPGERFEGLEAAVSALVAAGHGVSVDSADPDELLRGAAAGASYLLSLSEDTLWVLDRTDATPIMVPAKPRDLESLCRAIDRLRADGRRFLADPVLDPIHYGFTDSVVRYHELRRRYPDIGMLMGIGNLTELTDADTTGTTALLMGMVSELSIGAVLTLQVSPHARTAVREADRARRIMHAAAESGSLPKGIDDGLMALRDRRPFAVTPEEIAETARNIRDPSFRVEVAEDGVHVYNRDGHHVATDPYQLYPLLGLAQDGGHAFYMGVELQKAFLAWQLGKRYVQDEDLAWGCTVEEAPEAEAGSDPHGFKAAGTTLQERRRACGKAS</sequence>
<organism evidence="2 3">
    <name type="scientific">Azospirillum palustre</name>
    <dbReference type="NCBI Taxonomy" id="2044885"/>
    <lineage>
        <taxon>Bacteria</taxon>
        <taxon>Pseudomonadati</taxon>
        <taxon>Pseudomonadota</taxon>
        <taxon>Alphaproteobacteria</taxon>
        <taxon>Rhodospirillales</taxon>
        <taxon>Azospirillaceae</taxon>
        <taxon>Azospirillum</taxon>
    </lineage>
</organism>
<dbReference type="Pfam" id="PF20123">
    <property type="entry name" value="DUF6513"/>
    <property type="match status" value="1"/>
</dbReference>
<evidence type="ECO:0000313" key="3">
    <source>
        <dbReference type="Proteomes" id="UP000225379"/>
    </source>
</evidence>
<dbReference type="SUPFAM" id="SSF51717">
    <property type="entry name" value="Dihydropteroate synthetase-like"/>
    <property type="match status" value="1"/>
</dbReference>
<comment type="caution">
    <text evidence="2">The sequence shown here is derived from an EMBL/GenBank/DDBJ whole genome shotgun (WGS) entry which is preliminary data.</text>
</comment>
<dbReference type="EMBL" id="PDKW01000042">
    <property type="protein sequence ID" value="PGH55739.1"/>
    <property type="molecule type" value="Genomic_DNA"/>
</dbReference>
<dbReference type="OrthoDB" id="4029442at2"/>
<dbReference type="InterPro" id="IPR000489">
    <property type="entry name" value="Pterin-binding_dom"/>
</dbReference>
<dbReference type="RefSeq" id="WP_098738453.1">
    <property type="nucleotide sequence ID" value="NZ_PDKW01000042.1"/>
</dbReference>
<evidence type="ECO:0000259" key="1">
    <source>
        <dbReference type="PROSITE" id="PS50972"/>
    </source>
</evidence>
<name>A0A2B8BDE4_9PROT</name>
<dbReference type="AlphaFoldDB" id="A0A2B8BDE4"/>
<dbReference type="GO" id="GO:0042558">
    <property type="term" value="P:pteridine-containing compound metabolic process"/>
    <property type="evidence" value="ECO:0007669"/>
    <property type="project" value="InterPro"/>
</dbReference>